<dbReference type="SUPFAM" id="SSF54690">
    <property type="entry name" value="Molybdopterin synthase subunit MoaE"/>
    <property type="match status" value="1"/>
</dbReference>
<evidence type="ECO:0000256" key="1">
    <source>
        <dbReference type="SAM" id="MobiDB-lite"/>
    </source>
</evidence>
<dbReference type="InterPro" id="IPR036563">
    <property type="entry name" value="MoaE_sf"/>
</dbReference>
<feature type="region of interest" description="Disordered" evidence="1">
    <location>
        <begin position="1"/>
        <end position="22"/>
    </location>
</feature>
<dbReference type="Pfam" id="PF02391">
    <property type="entry name" value="MoaE"/>
    <property type="match status" value="1"/>
</dbReference>
<organism evidence="2 3">
    <name type="scientific">Actinomyces capricornis</name>
    <dbReference type="NCBI Taxonomy" id="2755559"/>
    <lineage>
        <taxon>Bacteria</taxon>
        <taxon>Bacillati</taxon>
        <taxon>Actinomycetota</taxon>
        <taxon>Actinomycetes</taxon>
        <taxon>Actinomycetales</taxon>
        <taxon>Actinomycetaceae</taxon>
        <taxon>Actinomyces</taxon>
    </lineage>
</organism>
<dbReference type="Gene3D" id="3.90.1170.40">
    <property type="entry name" value="Molybdopterin biosynthesis MoaE subunit"/>
    <property type="match status" value="1"/>
</dbReference>
<dbReference type="CDD" id="cd00756">
    <property type="entry name" value="MoaE"/>
    <property type="match status" value="1"/>
</dbReference>
<name>A0ABN6K3Q5_9ACTO</name>
<dbReference type="InterPro" id="IPR003448">
    <property type="entry name" value="Mopterin_biosynth_MoaE"/>
</dbReference>
<dbReference type="Proteomes" id="UP000824496">
    <property type="component" value="Chromosome"/>
</dbReference>
<evidence type="ECO:0000313" key="3">
    <source>
        <dbReference type="Proteomes" id="UP000824496"/>
    </source>
</evidence>
<reference evidence="2 3" key="1">
    <citation type="submission" date="2021-08" db="EMBL/GenBank/DDBJ databases">
        <title>Whole genome sequence of novel Actinomyces species strain MAS-1.</title>
        <authorList>
            <person name="Saito M."/>
            <person name="Kuwahara N."/>
            <person name="Takizawa T."/>
            <person name="Gotouda H."/>
            <person name="Ochiai T."/>
        </authorList>
    </citation>
    <scope>NUCLEOTIDE SEQUENCE [LARGE SCALE GENOMIC DNA]</scope>
    <source>
        <strain evidence="2 3">MAS-1</strain>
    </source>
</reference>
<accession>A0ABN6K3Q5</accession>
<gene>
    <name evidence="2" type="ORF">MANAM107_04400</name>
</gene>
<sequence>MTSGPTSMPGSAPVEPGGRPPGAARVVRAEVTHEAISAEELAAQVCDAAAGAVVTFSGVVRDHDQGRGVTGIEYSAHPTAGEVVARIAAQVAASRGAGAEAGVTALGLVHRVGELAVGETALAVAVSAPHRAQAFAACSELVEEVKRQLPVWKRQHFTDGTSQWSNMA</sequence>
<evidence type="ECO:0000313" key="2">
    <source>
        <dbReference type="EMBL" id="BDA63606.1"/>
    </source>
</evidence>
<proteinExistence type="predicted"/>
<dbReference type="EMBL" id="AP025017">
    <property type="protein sequence ID" value="BDA63606.1"/>
    <property type="molecule type" value="Genomic_DNA"/>
</dbReference>
<protein>
    <recommendedName>
        <fullName evidence="4">Molybdenum cofactor biosynthesis protein MoaE</fullName>
    </recommendedName>
</protein>
<keyword evidence="3" id="KW-1185">Reference proteome</keyword>
<dbReference type="PANTHER" id="PTHR23404">
    <property type="entry name" value="MOLYBDOPTERIN SYNTHASE RELATED"/>
    <property type="match status" value="1"/>
</dbReference>
<evidence type="ECO:0008006" key="4">
    <source>
        <dbReference type="Google" id="ProtNLM"/>
    </source>
</evidence>